<gene>
    <name evidence="3" type="ORF">GTA08_BOTSDO06267</name>
</gene>
<organism evidence="3 4">
    <name type="scientific">Botryosphaeria dothidea</name>
    <dbReference type="NCBI Taxonomy" id="55169"/>
    <lineage>
        <taxon>Eukaryota</taxon>
        <taxon>Fungi</taxon>
        <taxon>Dikarya</taxon>
        <taxon>Ascomycota</taxon>
        <taxon>Pezizomycotina</taxon>
        <taxon>Dothideomycetes</taxon>
        <taxon>Dothideomycetes incertae sedis</taxon>
        <taxon>Botryosphaeriales</taxon>
        <taxon>Botryosphaeriaceae</taxon>
        <taxon>Botryosphaeria</taxon>
    </lineage>
</organism>
<feature type="compositionally biased region" description="Low complexity" evidence="1">
    <location>
        <begin position="523"/>
        <end position="532"/>
    </location>
</feature>
<keyword evidence="2" id="KW-1133">Transmembrane helix</keyword>
<feature type="region of interest" description="Disordered" evidence="1">
    <location>
        <begin position="507"/>
        <end position="532"/>
    </location>
</feature>
<dbReference type="OrthoDB" id="18110at2759"/>
<feature type="compositionally biased region" description="Low complexity" evidence="1">
    <location>
        <begin position="23"/>
        <end position="42"/>
    </location>
</feature>
<comment type="caution">
    <text evidence="3">The sequence shown here is derived from an EMBL/GenBank/DDBJ whole genome shotgun (WGS) entry which is preliminary data.</text>
</comment>
<sequence>MGAQFVGLTRLQRPADPTAGSEPRPAGRANAGAAPDAAVHNGATEDDALSSGCCISNNRRDAGAQGRRALGQWGGADGGGAWDVTFIVEAACTPGAGVVGDSRRQRPSSPRHSSQAGQSPIVPASKAPSTKHQAALPPARLHLRPPPHSREGGHAPRAGRLPPTCSASPCSASPSWSSSTAPSPSVITDRIGRDHGVGDAVGTLGFADELVALVGCPLWGMVSGPVVGVAKVAVVGYAIVALSLFLFVQASNVYPQLLLAPPWSTAVLPAMTHLDRLPPADLTSPARGTNGHNIAPSISSELTITPARLTPHHHTTPSVQPRKLRRVNLESCRPSGHVYRLWCSARPWVFLPLPARFQKSGIAPSEAVEYSFYVVGTVAFVVAIACMFGLRNLPGEEHKSWRNLFVVKEKDDSSNGPMLPYPRLLLDSLVLGLSDANIGLRWLRSFGAPIFGYLAGRYKKHNQPLILAALAGIADGSAGVFFVVALLGISQIGSIHSASLRDPLLGGTSSAASTPPPPINRNSSGSGYSESSPLLPSHFRRLPPSSLASSRAHSRALLLVSTASPVARGILVLTKLGGLMFDKLDAGAPFFVMAGFNAILLVATVGNAGQKVVRGYRTRIVMP</sequence>
<feature type="transmembrane region" description="Helical" evidence="2">
    <location>
        <begin position="586"/>
        <end position="609"/>
    </location>
</feature>
<dbReference type="PANTHER" id="PTHR23524:SF1">
    <property type="entry name" value="MRH DOMAIN-CONTAINING PROTEIN-RELATED"/>
    <property type="match status" value="1"/>
</dbReference>
<dbReference type="Proteomes" id="UP000572817">
    <property type="component" value="Unassembled WGS sequence"/>
</dbReference>
<protein>
    <submittedName>
        <fullName evidence="3">Major facilitator superfamily transporter protein</fullName>
    </submittedName>
</protein>
<feature type="transmembrane region" description="Helical" evidence="2">
    <location>
        <begin position="464"/>
        <end position="489"/>
    </location>
</feature>
<name>A0A8H4N7R9_9PEZI</name>
<feature type="compositionally biased region" description="Low complexity" evidence="1">
    <location>
        <begin position="162"/>
        <end position="184"/>
    </location>
</feature>
<proteinExistence type="predicted"/>
<accession>A0A8H4N7R9</accession>
<evidence type="ECO:0000256" key="1">
    <source>
        <dbReference type="SAM" id="MobiDB-lite"/>
    </source>
</evidence>
<keyword evidence="2" id="KW-0472">Membrane</keyword>
<feature type="region of interest" description="Disordered" evidence="1">
    <location>
        <begin position="1"/>
        <end position="49"/>
    </location>
</feature>
<evidence type="ECO:0000256" key="2">
    <source>
        <dbReference type="SAM" id="Phobius"/>
    </source>
</evidence>
<keyword evidence="2" id="KW-0812">Transmembrane</keyword>
<dbReference type="AlphaFoldDB" id="A0A8H4N7R9"/>
<dbReference type="EMBL" id="WWBZ02000040">
    <property type="protein sequence ID" value="KAF4305787.1"/>
    <property type="molecule type" value="Genomic_DNA"/>
</dbReference>
<feature type="region of interest" description="Disordered" evidence="1">
    <location>
        <begin position="96"/>
        <end position="184"/>
    </location>
</feature>
<dbReference type="PANTHER" id="PTHR23524">
    <property type="entry name" value="TRANSPORTER, PUTATIVE (AFU_ORTHOLOGUE AFUA_8G04850)-RELATED"/>
    <property type="match status" value="1"/>
</dbReference>
<reference evidence="3" key="1">
    <citation type="submission" date="2020-04" db="EMBL/GenBank/DDBJ databases">
        <title>Genome Assembly and Annotation of Botryosphaeria dothidea sdau 11-99, a Latent Pathogen of Apple Fruit Ring Rot in China.</title>
        <authorList>
            <person name="Yu C."/>
            <person name="Diao Y."/>
            <person name="Lu Q."/>
            <person name="Zhao J."/>
            <person name="Cui S."/>
            <person name="Peng C."/>
            <person name="He B."/>
            <person name="Liu H."/>
        </authorList>
    </citation>
    <scope>NUCLEOTIDE SEQUENCE [LARGE SCALE GENOMIC DNA]</scope>
    <source>
        <strain evidence="3">Sdau11-99</strain>
    </source>
</reference>
<evidence type="ECO:0000313" key="3">
    <source>
        <dbReference type="EMBL" id="KAF4305787.1"/>
    </source>
</evidence>
<evidence type="ECO:0000313" key="4">
    <source>
        <dbReference type="Proteomes" id="UP000572817"/>
    </source>
</evidence>
<keyword evidence="4" id="KW-1185">Reference proteome</keyword>